<protein>
    <recommendedName>
        <fullName evidence="3">F-box domain-containing protein</fullName>
    </recommendedName>
</protein>
<organism evidence="1 2">
    <name type="scientific">Venturia nashicola</name>
    <dbReference type="NCBI Taxonomy" id="86259"/>
    <lineage>
        <taxon>Eukaryota</taxon>
        <taxon>Fungi</taxon>
        <taxon>Dikarya</taxon>
        <taxon>Ascomycota</taxon>
        <taxon>Pezizomycotina</taxon>
        <taxon>Dothideomycetes</taxon>
        <taxon>Pleosporomycetidae</taxon>
        <taxon>Venturiales</taxon>
        <taxon>Venturiaceae</taxon>
        <taxon>Venturia</taxon>
    </lineage>
</organism>
<evidence type="ECO:0000313" key="2">
    <source>
        <dbReference type="Proteomes" id="UP000298493"/>
    </source>
</evidence>
<evidence type="ECO:0000313" key="1">
    <source>
        <dbReference type="EMBL" id="TID21021.1"/>
    </source>
</evidence>
<evidence type="ECO:0008006" key="3">
    <source>
        <dbReference type="Google" id="ProtNLM"/>
    </source>
</evidence>
<keyword evidence="2" id="KW-1185">Reference proteome</keyword>
<dbReference type="EMBL" id="SNSC02000010">
    <property type="protein sequence ID" value="TID21021.1"/>
    <property type="molecule type" value="Genomic_DNA"/>
</dbReference>
<proteinExistence type="predicted"/>
<gene>
    <name evidence="1" type="ORF">E6O75_ATG05786</name>
</gene>
<accession>A0A4Z1P904</accession>
<sequence>MSRKRLSTGEKFQPRIIESPVELVQSIANQLPLASLGQLRISCKTFKVKTGYQFANKYFASRVVKPE</sequence>
<comment type="caution">
    <text evidence="1">The sequence shown here is derived from an EMBL/GenBank/DDBJ whole genome shotgun (WGS) entry which is preliminary data.</text>
</comment>
<dbReference type="Proteomes" id="UP000298493">
    <property type="component" value="Unassembled WGS sequence"/>
</dbReference>
<dbReference type="AlphaFoldDB" id="A0A4Z1P904"/>
<name>A0A4Z1P904_9PEZI</name>
<reference evidence="1 2" key="1">
    <citation type="submission" date="2019-04" db="EMBL/GenBank/DDBJ databases">
        <title>High contiguity whole genome sequence and gene annotation resource for two Venturia nashicola isolates.</title>
        <authorList>
            <person name="Prokchorchik M."/>
            <person name="Won K."/>
            <person name="Lee Y."/>
            <person name="Choi E.D."/>
            <person name="Segonzac C."/>
            <person name="Sohn K.H."/>
        </authorList>
    </citation>
    <scope>NUCLEOTIDE SEQUENCE [LARGE SCALE GENOMIC DNA]</scope>
    <source>
        <strain evidence="1 2">PRI2</strain>
    </source>
</reference>